<feature type="repeat" description="ANK" evidence="6">
    <location>
        <begin position="667"/>
        <end position="699"/>
    </location>
</feature>
<feature type="repeat" description="ANK" evidence="6">
    <location>
        <begin position="601"/>
        <end position="633"/>
    </location>
</feature>
<feature type="region of interest" description="Disordered" evidence="8">
    <location>
        <begin position="36"/>
        <end position="62"/>
    </location>
</feature>
<dbReference type="AlphaFoldDB" id="A0A9P8M5X3"/>
<organism evidence="10 11">
    <name type="scientific">Metarhizium humberi</name>
    <dbReference type="NCBI Taxonomy" id="2596975"/>
    <lineage>
        <taxon>Eukaryota</taxon>
        <taxon>Fungi</taxon>
        <taxon>Dikarya</taxon>
        <taxon>Ascomycota</taxon>
        <taxon>Pezizomycotina</taxon>
        <taxon>Sordariomycetes</taxon>
        <taxon>Hypocreomycetidae</taxon>
        <taxon>Hypocreales</taxon>
        <taxon>Clavicipitaceae</taxon>
        <taxon>Metarhizium</taxon>
    </lineage>
</organism>
<dbReference type="InterPro" id="IPR016035">
    <property type="entry name" value="Acyl_Trfase/lysoPLipase"/>
</dbReference>
<comment type="caution">
    <text evidence="7">Lacks conserved residue(s) required for the propagation of feature annotation.</text>
</comment>
<reference evidence="10 11" key="1">
    <citation type="submission" date="2020-07" db="EMBL/GenBank/DDBJ databases">
        <title>Metarhizium humberi genome.</title>
        <authorList>
            <person name="Lysoe E."/>
        </authorList>
    </citation>
    <scope>NUCLEOTIDE SEQUENCE [LARGE SCALE GENOMIC DNA]</scope>
    <source>
        <strain evidence="10 11">ESALQ1638</strain>
    </source>
</reference>
<evidence type="ECO:0000256" key="4">
    <source>
        <dbReference type="ARBA" id="ARBA00023098"/>
    </source>
</evidence>
<dbReference type="InterPro" id="IPR002641">
    <property type="entry name" value="PNPLA_dom"/>
</dbReference>
<dbReference type="PRINTS" id="PR01415">
    <property type="entry name" value="ANKYRIN"/>
</dbReference>
<evidence type="ECO:0000313" key="11">
    <source>
        <dbReference type="Proteomes" id="UP000764110"/>
    </source>
</evidence>
<gene>
    <name evidence="10" type="ORF">MHUMG1_08851</name>
</gene>
<dbReference type="GO" id="GO:0004623">
    <property type="term" value="F:phospholipase A2 activity"/>
    <property type="evidence" value="ECO:0007669"/>
    <property type="project" value="UniProtKB-EC"/>
</dbReference>
<feature type="repeat" description="ANK" evidence="6">
    <location>
        <begin position="539"/>
        <end position="567"/>
    </location>
</feature>
<keyword evidence="3 6" id="KW-0040">ANK repeat</keyword>
<keyword evidence="11" id="KW-1185">Reference proteome</keyword>
<feature type="repeat" description="ANK" evidence="6">
    <location>
        <begin position="568"/>
        <end position="600"/>
    </location>
</feature>
<evidence type="ECO:0000256" key="2">
    <source>
        <dbReference type="ARBA" id="ARBA00022737"/>
    </source>
</evidence>
<dbReference type="EMBL" id="JACEFI010000021">
    <property type="protein sequence ID" value="KAH0593394.1"/>
    <property type="molecule type" value="Genomic_DNA"/>
</dbReference>
<dbReference type="EC" id="3.1.1.4" evidence="1"/>
<dbReference type="GO" id="GO:0016042">
    <property type="term" value="P:lipid catabolic process"/>
    <property type="evidence" value="ECO:0007669"/>
    <property type="project" value="UniProtKB-UniRule"/>
</dbReference>
<dbReference type="InterPro" id="IPR036770">
    <property type="entry name" value="Ankyrin_rpt-contain_sf"/>
</dbReference>
<evidence type="ECO:0000256" key="1">
    <source>
        <dbReference type="ARBA" id="ARBA00013278"/>
    </source>
</evidence>
<name>A0A9P8M5X3_9HYPO</name>
<dbReference type="Pfam" id="PF12796">
    <property type="entry name" value="Ank_2"/>
    <property type="match status" value="2"/>
</dbReference>
<dbReference type="PANTHER" id="PTHR24166:SF48">
    <property type="entry name" value="PROTEIN VAPYRIN"/>
    <property type="match status" value="1"/>
</dbReference>
<comment type="caution">
    <text evidence="10">The sequence shown here is derived from an EMBL/GenBank/DDBJ whole genome shotgun (WGS) entry which is preliminary data.</text>
</comment>
<dbReference type="SUPFAM" id="SSF52151">
    <property type="entry name" value="FabD/lysophospholipase-like"/>
    <property type="match status" value="1"/>
</dbReference>
<keyword evidence="7" id="KW-0442">Lipid degradation</keyword>
<feature type="repeat" description="ANK" evidence="6">
    <location>
        <begin position="700"/>
        <end position="732"/>
    </location>
</feature>
<keyword evidence="7" id="KW-0378">Hydrolase</keyword>
<evidence type="ECO:0000259" key="9">
    <source>
        <dbReference type="PROSITE" id="PS51635"/>
    </source>
</evidence>
<dbReference type="PROSITE" id="PS51635">
    <property type="entry name" value="PNPLA"/>
    <property type="match status" value="1"/>
</dbReference>
<feature type="short sequence motif" description="DGA/G" evidence="7">
    <location>
        <begin position="250"/>
        <end position="252"/>
    </location>
</feature>
<dbReference type="Pfam" id="PF00023">
    <property type="entry name" value="Ank"/>
    <property type="match status" value="1"/>
</dbReference>
<dbReference type="InterPro" id="IPR050889">
    <property type="entry name" value="Dendritic_Spine_Reg/Scaffold"/>
</dbReference>
<dbReference type="Proteomes" id="UP000764110">
    <property type="component" value="Unassembled WGS sequence"/>
</dbReference>
<accession>A0A9P8M5X3</accession>
<dbReference type="Pfam" id="PF01734">
    <property type="entry name" value="Patatin"/>
    <property type="match status" value="1"/>
</dbReference>
<dbReference type="SUPFAM" id="SSF48403">
    <property type="entry name" value="Ankyrin repeat"/>
    <property type="match status" value="1"/>
</dbReference>
<proteinExistence type="predicted"/>
<sequence length="782" mass="87473">MENRKARILCLDGGGVRGITSLCMLKNIMAEIRTQEERDAADGGDENIEGKASNDGTESRRFDCSDAGQAGIRESTILVLFLDRESLTKHSSRLGIKTVDEAIEQYMNLGKEIFGKKKRCFKSSKYDHNILEKCLKKVVRESHLGDENALMKDESCRCRTFVVSAHLNKHADEYEDDATILRSYDLQALQPEYAFHGKIWEAGRATSAAPTFFKPISIDPRGESSNTSGVIEKASRKLKAETNKKDSYSDGGTVANNPCSIAVREAGRIWGYGNIGCIVSLGTGPEPKFTLDQATKEMLGPKIMWLSRKLLTDFFYLRLQLAFYSLQKMTRTEHVHKETRDLVTTFINANEENEAQAYFRFNVESEMARVRLDAWDKMPQLQKLAGEYMGFEDVVQKTMTIAEKLKKVRTNTQTLPRTRPRGRDYVSKLRILTPGHGPPQKAEALIDSSVKYNFVSKTLVDRLKMPTQRTLPTAPEITFFQGDKARPRDETWIYFSRDGRSDYFRDRFYVLNQAPVPYELIIGSNFHQDQGPVLLEPPPLALAAARADEAVVKRLLKQGVDVEARDAQGSTPLYHAIDSDGPHIVQLLLENGADAAATDNYGIMPLHKAAARGNEAIVKLLLEKDVDLEAKNPYERTALLDASYKGHEAVVKLLLDKGADTEARDFASATSLHYAVQERREAVVRLLLEKGADTEAKDFFLNTPLIYASYRANGAIIKLLLEKGADFTVKDRYGHVPLRTAVDSRRESVAKLLVEHGAYVDESNLSEAAKAFLDSILGPAVD</sequence>
<dbReference type="InterPro" id="IPR002110">
    <property type="entry name" value="Ankyrin_rpt"/>
</dbReference>
<feature type="active site" description="Proton acceptor" evidence="7">
    <location>
        <position position="250"/>
    </location>
</feature>
<dbReference type="Gene3D" id="1.25.40.20">
    <property type="entry name" value="Ankyrin repeat-containing domain"/>
    <property type="match status" value="1"/>
</dbReference>
<dbReference type="GO" id="GO:0046486">
    <property type="term" value="P:glycerolipid metabolic process"/>
    <property type="evidence" value="ECO:0007669"/>
    <property type="project" value="UniProtKB-ARBA"/>
</dbReference>
<dbReference type="PANTHER" id="PTHR24166">
    <property type="entry name" value="ROLLING PEBBLES, ISOFORM B"/>
    <property type="match status" value="1"/>
</dbReference>
<keyword evidence="4 7" id="KW-0443">Lipid metabolism</keyword>
<keyword evidence="2" id="KW-0677">Repeat</keyword>
<dbReference type="Gene3D" id="3.40.1090.10">
    <property type="entry name" value="Cytosolic phospholipase A2 catalytic domain"/>
    <property type="match status" value="2"/>
</dbReference>
<evidence type="ECO:0000256" key="7">
    <source>
        <dbReference type="PROSITE-ProRule" id="PRU01161"/>
    </source>
</evidence>
<feature type="short sequence motif" description="GXGXXG" evidence="7">
    <location>
        <begin position="13"/>
        <end position="18"/>
    </location>
</feature>
<feature type="domain" description="PNPLA" evidence="9">
    <location>
        <begin position="9"/>
        <end position="263"/>
    </location>
</feature>
<dbReference type="PROSITE" id="PS50297">
    <property type="entry name" value="ANK_REP_REGION"/>
    <property type="match status" value="6"/>
</dbReference>
<feature type="active site" description="Nucleophile" evidence="7">
    <location>
        <position position="53"/>
    </location>
</feature>
<evidence type="ECO:0000256" key="3">
    <source>
        <dbReference type="ARBA" id="ARBA00023043"/>
    </source>
</evidence>
<dbReference type="PROSITE" id="PS50088">
    <property type="entry name" value="ANK_REPEAT"/>
    <property type="match status" value="7"/>
</dbReference>
<evidence type="ECO:0000256" key="5">
    <source>
        <dbReference type="ARBA" id="ARBA00023422"/>
    </source>
</evidence>
<evidence type="ECO:0000313" key="10">
    <source>
        <dbReference type="EMBL" id="KAH0593394.1"/>
    </source>
</evidence>
<dbReference type="SMART" id="SM00248">
    <property type="entry name" value="ANK"/>
    <property type="match status" value="7"/>
</dbReference>
<feature type="repeat" description="ANK" evidence="6">
    <location>
        <begin position="733"/>
        <end position="765"/>
    </location>
</feature>
<evidence type="ECO:0000256" key="8">
    <source>
        <dbReference type="SAM" id="MobiDB-lite"/>
    </source>
</evidence>
<protein>
    <recommendedName>
        <fullName evidence="1">phospholipase A2</fullName>
        <ecNumber evidence="1">3.1.1.4</ecNumber>
    </recommendedName>
</protein>
<evidence type="ECO:0000256" key="6">
    <source>
        <dbReference type="PROSITE-ProRule" id="PRU00023"/>
    </source>
</evidence>
<comment type="catalytic activity">
    <reaction evidence="5">
        <text>a 1,2-diacyl-sn-glycero-3-phosphocholine + H2O = a 1-acyl-sn-glycero-3-phosphocholine + a fatty acid + H(+)</text>
        <dbReference type="Rhea" id="RHEA:15801"/>
        <dbReference type="ChEBI" id="CHEBI:15377"/>
        <dbReference type="ChEBI" id="CHEBI:15378"/>
        <dbReference type="ChEBI" id="CHEBI:28868"/>
        <dbReference type="ChEBI" id="CHEBI:57643"/>
        <dbReference type="ChEBI" id="CHEBI:58168"/>
        <dbReference type="EC" id="3.1.1.4"/>
    </reaction>
    <physiologicalReaction direction="left-to-right" evidence="5">
        <dbReference type="Rhea" id="RHEA:15802"/>
    </physiologicalReaction>
</comment>
<feature type="repeat" description="ANK" evidence="6">
    <location>
        <begin position="634"/>
        <end position="666"/>
    </location>
</feature>